<dbReference type="RefSeq" id="WP_203875281.1">
    <property type="nucleotide sequence ID" value="NZ_BOOK01000019.1"/>
</dbReference>
<dbReference type="EMBL" id="BOOK01000019">
    <property type="protein sequence ID" value="GII00875.1"/>
    <property type="molecule type" value="Genomic_DNA"/>
</dbReference>
<keyword evidence="4 7" id="KW-0418">Kinase</keyword>
<name>A0A8J3SX16_9ACTN</name>
<comment type="similarity">
    <text evidence="1">Belongs to the carbohydrate kinase PfkB family.</text>
</comment>
<evidence type="ECO:0000259" key="6">
    <source>
        <dbReference type="Pfam" id="PF00294"/>
    </source>
</evidence>
<dbReference type="Gene3D" id="3.40.1190.20">
    <property type="match status" value="1"/>
</dbReference>
<reference evidence="7" key="1">
    <citation type="submission" date="2021-01" db="EMBL/GenBank/DDBJ databases">
        <title>Whole genome shotgun sequence of Planobispora takensis NBRC 109077.</title>
        <authorList>
            <person name="Komaki H."/>
            <person name="Tamura T."/>
        </authorList>
    </citation>
    <scope>NUCLEOTIDE SEQUENCE</scope>
    <source>
        <strain evidence="7">NBRC 109077</strain>
    </source>
</reference>
<keyword evidence="3" id="KW-0547">Nucleotide-binding</keyword>
<keyword evidence="5" id="KW-0067">ATP-binding</keyword>
<evidence type="ECO:0000313" key="8">
    <source>
        <dbReference type="Proteomes" id="UP000634476"/>
    </source>
</evidence>
<keyword evidence="2" id="KW-0808">Transferase</keyword>
<dbReference type="AlphaFoldDB" id="A0A8J3SX16"/>
<dbReference type="PANTHER" id="PTHR43085:SF1">
    <property type="entry name" value="PSEUDOURIDINE KINASE-RELATED"/>
    <property type="match status" value="1"/>
</dbReference>
<protein>
    <submittedName>
        <fullName evidence="7">Sugar kinase</fullName>
    </submittedName>
</protein>
<evidence type="ECO:0000256" key="5">
    <source>
        <dbReference type="ARBA" id="ARBA00022840"/>
    </source>
</evidence>
<evidence type="ECO:0000256" key="1">
    <source>
        <dbReference type="ARBA" id="ARBA00010688"/>
    </source>
</evidence>
<dbReference type="GO" id="GO:0005524">
    <property type="term" value="F:ATP binding"/>
    <property type="evidence" value="ECO:0007669"/>
    <property type="project" value="UniProtKB-KW"/>
</dbReference>
<gene>
    <name evidence="7" type="ORF">Pta02_28830</name>
</gene>
<proteinExistence type="inferred from homology"/>
<dbReference type="GO" id="GO:0016301">
    <property type="term" value="F:kinase activity"/>
    <property type="evidence" value="ECO:0007669"/>
    <property type="project" value="UniProtKB-KW"/>
</dbReference>
<organism evidence="7 8">
    <name type="scientific">Planobispora takensis</name>
    <dbReference type="NCBI Taxonomy" id="1367882"/>
    <lineage>
        <taxon>Bacteria</taxon>
        <taxon>Bacillati</taxon>
        <taxon>Actinomycetota</taxon>
        <taxon>Actinomycetes</taxon>
        <taxon>Streptosporangiales</taxon>
        <taxon>Streptosporangiaceae</taxon>
        <taxon>Planobispora</taxon>
    </lineage>
</organism>
<evidence type="ECO:0000313" key="7">
    <source>
        <dbReference type="EMBL" id="GII00875.1"/>
    </source>
</evidence>
<dbReference type="Proteomes" id="UP000634476">
    <property type="component" value="Unassembled WGS sequence"/>
</dbReference>
<keyword evidence="8" id="KW-1185">Reference proteome</keyword>
<accession>A0A8J3SX16</accession>
<dbReference type="SUPFAM" id="SSF53613">
    <property type="entry name" value="Ribokinase-like"/>
    <property type="match status" value="1"/>
</dbReference>
<comment type="caution">
    <text evidence="7">The sequence shown here is derived from an EMBL/GenBank/DDBJ whole genome shotgun (WGS) entry which is preliminary data.</text>
</comment>
<dbReference type="InterPro" id="IPR050306">
    <property type="entry name" value="PfkB_Carbo_kinase"/>
</dbReference>
<dbReference type="Pfam" id="PF00294">
    <property type="entry name" value="PfkB"/>
    <property type="match status" value="1"/>
</dbReference>
<feature type="domain" description="Carbohydrate kinase PfkB" evidence="6">
    <location>
        <begin position="20"/>
        <end position="280"/>
    </location>
</feature>
<evidence type="ECO:0000256" key="2">
    <source>
        <dbReference type="ARBA" id="ARBA00022679"/>
    </source>
</evidence>
<dbReference type="InterPro" id="IPR029056">
    <property type="entry name" value="Ribokinase-like"/>
</dbReference>
<evidence type="ECO:0000256" key="3">
    <source>
        <dbReference type="ARBA" id="ARBA00022741"/>
    </source>
</evidence>
<dbReference type="PANTHER" id="PTHR43085">
    <property type="entry name" value="HEXOKINASE FAMILY MEMBER"/>
    <property type="match status" value="1"/>
</dbReference>
<dbReference type="CDD" id="cd01166">
    <property type="entry name" value="KdgK"/>
    <property type="match status" value="1"/>
</dbReference>
<dbReference type="InterPro" id="IPR011611">
    <property type="entry name" value="PfkB_dom"/>
</dbReference>
<sequence length="291" mass="30922">MDVYTLGEAFGVVTSGRIRHEHEARLDVTGAELPVAVGMARLGHTVSWLGKVGDDELGCRILSALRGEGVDVSDARVEEGSPTGMILKESRTGQAARLTYYPTAVRLAQGNVPVDRVTQASILHVSGITAALNARDAMNAAVRTARIAGVTVSVSVDYDERLWPDLREAEEVLNVLACAADVLFVRQSELDLVKPALTGDREVIVNRGLRGASVRVNGVRHDAPGLNAPVVDPGGSGPAFVAGYLSALLEQLHPADRLRRGALVAAFAASGPSDWQSLPTREELPLLEVDR</sequence>
<evidence type="ECO:0000256" key="4">
    <source>
        <dbReference type="ARBA" id="ARBA00022777"/>
    </source>
</evidence>